<dbReference type="PANTHER" id="PTHR12176:SF80">
    <property type="entry name" value="EEF1A LYSINE METHYLTRANSFERASE 4"/>
    <property type="match status" value="1"/>
</dbReference>
<dbReference type="OrthoDB" id="411785at2759"/>
<accession>A0A0D6EPD6</accession>
<evidence type="ECO:0000256" key="2">
    <source>
        <dbReference type="ARBA" id="ARBA00022603"/>
    </source>
</evidence>
<dbReference type="EMBL" id="CENE01000017">
    <property type="protein sequence ID" value="CEQ41799.1"/>
    <property type="molecule type" value="Genomic_DNA"/>
</dbReference>
<evidence type="ECO:0000313" key="5">
    <source>
        <dbReference type="EMBL" id="CEQ41799.1"/>
    </source>
</evidence>
<dbReference type="InterPro" id="IPR013216">
    <property type="entry name" value="Methyltransf_11"/>
</dbReference>
<keyword evidence="2" id="KW-0489">Methyltransferase</keyword>
<dbReference type="InterPro" id="IPR029063">
    <property type="entry name" value="SAM-dependent_MTases_sf"/>
</dbReference>
<comment type="similarity">
    <text evidence="1">Belongs to the methyltransferase superfamily.</text>
</comment>
<dbReference type="GO" id="GO:0032259">
    <property type="term" value="P:methylation"/>
    <property type="evidence" value="ECO:0007669"/>
    <property type="project" value="UniProtKB-KW"/>
</dbReference>
<dbReference type="Proteomes" id="UP000243876">
    <property type="component" value="Unassembled WGS sequence"/>
</dbReference>
<name>A0A0D6EPD6_SPOSA</name>
<keyword evidence="6" id="KW-1185">Reference proteome</keyword>
<dbReference type="PANTHER" id="PTHR12176">
    <property type="entry name" value="SAM-DEPENDENT METHYLTRANSFERASE SUPERFAMILY PROTEIN"/>
    <property type="match status" value="1"/>
</dbReference>
<dbReference type="Pfam" id="PF08241">
    <property type="entry name" value="Methyltransf_11"/>
    <property type="match status" value="1"/>
</dbReference>
<reference evidence="6" key="1">
    <citation type="submission" date="2015-02" db="EMBL/GenBank/DDBJ databases">
        <authorList>
            <person name="Gon?alves P."/>
        </authorList>
    </citation>
    <scope>NUCLEOTIDE SEQUENCE [LARGE SCALE GENOMIC DNA]</scope>
</reference>
<sequence>MKKVKIRPGRFTELLYSCAVARGRSRTCAPPSSREADDASFDWFKTYADIKNLINRFVPNKDARIVMLGCGNSSAFPFPSFPRFELRLMIRIFTALSRDLYDDGYKRVENIDYSEVVIEKMARVNAERSEMTWIVGDVRNLPFEDGSIDVCIDKGTMDAMMTSKGDVWNPAPEVVANVKGEVDEVVRVLKPDGVFLYLTFGQPHFRRQHLQRPGWKLEVLEVGVDVGFGYFFYVLRREGVAAL</sequence>
<dbReference type="AlphaFoldDB" id="A0A0D6EPD6"/>
<dbReference type="CDD" id="cd02440">
    <property type="entry name" value="AdoMet_MTases"/>
    <property type="match status" value="1"/>
</dbReference>
<proteinExistence type="inferred from homology"/>
<keyword evidence="3" id="KW-0808">Transferase</keyword>
<dbReference type="InterPro" id="IPR051419">
    <property type="entry name" value="Lys/N-term_MeTrsfase_sf"/>
</dbReference>
<feature type="non-terminal residue" evidence="5">
    <location>
        <position position="1"/>
    </location>
</feature>
<feature type="domain" description="Methyltransferase type 11" evidence="4">
    <location>
        <begin position="98"/>
        <end position="196"/>
    </location>
</feature>
<organism evidence="5 6">
    <name type="scientific">Sporidiobolus salmonicolor</name>
    <name type="common">Yeast-like fungus</name>
    <name type="synonym">Sporobolomyces salmonicolor</name>
    <dbReference type="NCBI Taxonomy" id="5005"/>
    <lineage>
        <taxon>Eukaryota</taxon>
        <taxon>Fungi</taxon>
        <taxon>Dikarya</taxon>
        <taxon>Basidiomycota</taxon>
        <taxon>Pucciniomycotina</taxon>
        <taxon>Microbotryomycetes</taxon>
        <taxon>Sporidiobolales</taxon>
        <taxon>Sporidiobolaceae</taxon>
        <taxon>Sporobolomyces</taxon>
    </lineage>
</organism>
<evidence type="ECO:0000259" key="4">
    <source>
        <dbReference type="Pfam" id="PF08241"/>
    </source>
</evidence>
<gene>
    <name evidence="5" type="primary">SPOSA6832_03560</name>
</gene>
<protein>
    <submittedName>
        <fullName evidence="5">SPOSA6832_03560-mRNA-1:cds</fullName>
    </submittedName>
</protein>
<evidence type="ECO:0000256" key="3">
    <source>
        <dbReference type="ARBA" id="ARBA00022679"/>
    </source>
</evidence>
<dbReference type="SUPFAM" id="SSF53335">
    <property type="entry name" value="S-adenosyl-L-methionine-dependent methyltransferases"/>
    <property type="match status" value="1"/>
</dbReference>
<evidence type="ECO:0000313" key="6">
    <source>
        <dbReference type="Proteomes" id="UP000243876"/>
    </source>
</evidence>
<dbReference type="Gene3D" id="3.40.50.150">
    <property type="entry name" value="Vaccinia Virus protein VP39"/>
    <property type="match status" value="1"/>
</dbReference>
<evidence type="ECO:0000256" key="1">
    <source>
        <dbReference type="ARBA" id="ARBA00008361"/>
    </source>
</evidence>
<dbReference type="GO" id="GO:0008757">
    <property type="term" value="F:S-adenosylmethionine-dependent methyltransferase activity"/>
    <property type="evidence" value="ECO:0007669"/>
    <property type="project" value="InterPro"/>
</dbReference>